<keyword evidence="4 6" id="KW-0479">Metal-binding</keyword>
<evidence type="ECO:0000256" key="1">
    <source>
        <dbReference type="ARBA" id="ARBA00009660"/>
    </source>
</evidence>
<name>V6M8I7_9BACL</name>
<evidence type="ECO:0000256" key="3">
    <source>
        <dbReference type="ARBA" id="ARBA00022617"/>
    </source>
</evidence>
<evidence type="ECO:0000256" key="4">
    <source>
        <dbReference type="ARBA" id="ARBA00022723"/>
    </source>
</evidence>
<proteinExistence type="inferred from homology"/>
<evidence type="ECO:0000256" key="2">
    <source>
        <dbReference type="ARBA" id="ARBA00022448"/>
    </source>
</evidence>
<comment type="similarity">
    <text evidence="1 6">Belongs to the truncated hemoglobin family. Group I subfamily.</text>
</comment>
<feature type="binding site" description="distal binding residue" evidence="8">
    <location>
        <position position="83"/>
    </location>
    <ligand>
        <name>heme</name>
        <dbReference type="ChEBI" id="CHEBI:30413"/>
    </ligand>
    <ligandPart>
        <name>Fe</name>
        <dbReference type="ChEBI" id="CHEBI:18248"/>
    </ligandPart>
</feature>
<dbReference type="GO" id="GO:0020037">
    <property type="term" value="F:heme binding"/>
    <property type="evidence" value="ECO:0007669"/>
    <property type="project" value="InterPro"/>
</dbReference>
<dbReference type="STRING" id="1408254.T458_10270"/>
<dbReference type="CDD" id="cd00454">
    <property type="entry name" value="TrHb1_N"/>
    <property type="match status" value="1"/>
</dbReference>
<dbReference type="GO" id="GO:0019825">
    <property type="term" value="F:oxygen binding"/>
    <property type="evidence" value="ECO:0007669"/>
    <property type="project" value="InterPro"/>
</dbReference>
<dbReference type="InterPro" id="IPR016339">
    <property type="entry name" value="Hemoglobin_trunc_I"/>
</dbReference>
<evidence type="ECO:0000256" key="7">
    <source>
        <dbReference type="PIRSR" id="PIRSR002030-1"/>
    </source>
</evidence>
<dbReference type="InterPro" id="IPR009050">
    <property type="entry name" value="Globin-like_sf"/>
</dbReference>
<dbReference type="EMBL" id="AYJU01000015">
    <property type="protein sequence ID" value="EST54891.1"/>
    <property type="molecule type" value="Genomic_DNA"/>
</dbReference>
<evidence type="ECO:0000256" key="6">
    <source>
        <dbReference type="PIRNR" id="PIRNR002030"/>
    </source>
</evidence>
<evidence type="ECO:0000313" key="9">
    <source>
        <dbReference type="EMBL" id="EST54891.1"/>
    </source>
</evidence>
<dbReference type="Pfam" id="PF01152">
    <property type="entry name" value="Bac_globin"/>
    <property type="match status" value="1"/>
</dbReference>
<gene>
    <name evidence="9" type="ORF">T458_10270</name>
</gene>
<keyword evidence="2 6" id="KW-0813">Transport</keyword>
<comment type="cofactor">
    <cofactor evidence="7">
        <name>heme</name>
        <dbReference type="ChEBI" id="CHEBI:30413"/>
    </cofactor>
    <text evidence="7">Binds 1 heme group per subunit.</text>
</comment>
<dbReference type="PIRSF" id="PIRSF002030">
    <property type="entry name" value="Globin_Protozoa/Cyanobacteria"/>
    <property type="match status" value="1"/>
</dbReference>
<organism evidence="9 10">
    <name type="scientific">Brevibacillus panacihumi W25</name>
    <dbReference type="NCBI Taxonomy" id="1408254"/>
    <lineage>
        <taxon>Bacteria</taxon>
        <taxon>Bacillati</taxon>
        <taxon>Bacillota</taxon>
        <taxon>Bacilli</taxon>
        <taxon>Bacillales</taxon>
        <taxon>Paenibacillaceae</taxon>
        <taxon>Brevibacillus</taxon>
    </lineage>
</organism>
<dbReference type="GO" id="GO:0046872">
    <property type="term" value="F:metal ion binding"/>
    <property type="evidence" value="ECO:0007669"/>
    <property type="project" value="UniProtKB-UniRule"/>
</dbReference>
<accession>V6M8I7</accession>
<evidence type="ECO:0000256" key="5">
    <source>
        <dbReference type="ARBA" id="ARBA00023004"/>
    </source>
</evidence>
<dbReference type="InterPro" id="IPR001486">
    <property type="entry name" value="Hemoglobin_trunc"/>
</dbReference>
<protein>
    <recommendedName>
        <fullName evidence="6">Group 1 truncated hemoglobin</fullName>
    </recommendedName>
</protein>
<keyword evidence="6" id="KW-0561">Oxygen transport</keyword>
<keyword evidence="10" id="KW-1185">Reference proteome</keyword>
<reference evidence="9 10" key="1">
    <citation type="journal article" date="2014" name="Genome Announc.">
        <title>Draft Genome Sequence of Brevibacillus panacihumi Strain W25, a Halotolerant Hydrocarbon-Degrading Bacterium.</title>
        <authorList>
            <person name="Wang X."/>
            <person name="Jin D."/>
            <person name="Zhou L."/>
            <person name="Wu L."/>
            <person name="An W."/>
            <person name="Chen Y."/>
            <person name="Zhao L."/>
        </authorList>
    </citation>
    <scope>NUCLEOTIDE SEQUENCE [LARGE SCALE GENOMIC DNA]</scope>
    <source>
        <strain evidence="9 10">W25</strain>
    </source>
</reference>
<evidence type="ECO:0000256" key="8">
    <source>
        <dbReference type="PIRSR" id="PIRSR601486-1"/>
    </source>
</evidence>
<comment type="caution">
    <text evidence="9">The sequence shown here is derived from an EMBL/GenBank/DDBJ whole genome shotgun (WGS) entry which is preliminary data.</text>
</comment>
<sequence length="131" mass="14978">MGRQHQEKVDGMTTGTLYDKLGGEDVIRKVVDTFYELVLKDETVNHFFANTDMEKQRLHQTKFISFALGGPGRYTGQSMEKVHTGMNLQPEHFDAIVKHLHDALAHFQVDEADISQALQTVETLRDDILYK</sequence>
<feature type="binding site" description="proximal binding residue" evidence="7">
    <location>
        <position position="83"/>
    </location>
    <ligand>
        <name>heme</name>
        <dbReference type="ChEBI" id="CHEBI:30413"/>
    </ligand>
    <ligandPart>
        <name>Fe</name>
        <dbReference type="ChEBI" id="CHEBI:18248"/>
    </ligandPart>
</feature>
<dbReference type="AlphaFoldDB" id="V6M8I7"/>
<dbReference type="GO" id="GO:0005344">
    <property type="term" value="F:oxygen carrier activity"/>
    <property type="evidence" value="ECO:0007669"/>
    <property type="project" value="UniProtKB-UniRule"/>
</dbReference>
<dbReference type="PATRIC" id="fig|1408254.3.peg.2031"/>
<keyword evidence="3 6" id="KW-0349">Heme</keyword>
<dbReference type="Proteomes" id="UP000017973">
    <property type="component" value="Unassembled WGS sequence"/>
</dbReference>
<dbReference type="eggNOG" id="COG2346">
    <property type="taxonomic scope" value="Bacteria"/>
</dbReference>
<evidence type="ECO:0000313" key="10">
    <source>
        <dbReference type="Proteomes" id="UP000017973"/>
    </source>
</evidence>
<dbReference type="HOGENOM" id="CLU_103526_2_1_9"/>
<dbReference type="SUPFAM" id="SSF46458">
    <property type="entry name" value="Globin-like"/>
    <property type="match status" value="1"/>
</dbReference>
<dbReference type="Gene3D" id="1.10.490.10">
    <property type="entry name" value="Globins"/>
    <property type="match status" value="1"/>
</dbReference>
<keyword evidence="5 6" id="KW-0408">Iron</keyword>
<feature type="binding site" description="distal binding residue" evidence="8">
    <location>
        <position position="59"/>
    </location>
    <ligand>
        <name>heme</name>
        <dbReference type="ChEBI" id="CHEBI:30413"/>
    </ligand>
    <ligandPart>
        <name>Fe</name>
        <dbReference type="ChEBI" id="CHEBI:18248"/>
    </ligandPart>
</feature>
<dbReference type="InterPro" id="IPR012292">
    <property type="entry name" value="Globin/Proto"/>
</dbReference>